<dbReference type="InterPro" id="IPR002528">
    <property type="entry name" value="MATE_fam"/>
</dbReference>
<evidence type="ECO:0000256" key="2">
    <source>
        <dbReference type="ARBA" id="ARBA00022448"/>
    </source>
</evidence>
<dbReference type="EMBL" id="CP048000">
    <property type="protein sequence ID" value="QHQ60960.1"/>
    <property type="molecule type" value="Genomic_DNA"/>
</dbReference>
<dbReference type="NCBIfam" id="TIGR00797">
    <property type="entry name" value="matE"/>
    <property type="match status" value="1"/>
</dbReference>
<feature type="transmembrane region" description="Helical" evidence="7">
    <location>
        <begin position="326"/>
        <end position="345"/>
    </location>
</feature>
<sequence length="454" mass="49798">MTYVNDRDEKRAFYKLVFSLVLPMTLQNLINVGVTSIDVIMLGKVSETALSGASLAGQVQFIMTLIFFGLTSGAAVLTAQYWGKKDILTIEKVLGITMRFALVVAVIFTLAVLLFPAPIMGLFTSEETVLNEGVHYLKIISISYIFVSITMIYLNIMRSVERVVVSTVVYLVSLIVNVILASILIFGLFGIEPMGIRGAAIATLVSRIVEFVIVVIYSTKINREIKFHIKNLFIKDKILMKDFLTFAFPVMLNELIWGAGTSTNAAIIGHLGSPVVAANSVTQVTRQLAMVVAFGLANATAIILGKAIGEQKEELAKVYAKRFIRLTLIVGVIGAGVILGVSGIAQSQLTLSTEAKEYLKIMMFVMSYFAIGQAYNTTMVVGVFRAGGDTKFGLILDFSTLWGCSILFGALAAFVWKLPIPIVYMIIMSDEIIKIPLTTLRYKSFKWVRNVTRG</sequence>
<evidence type="ECO:0000313" key="9">
    <source>
        <dbReference type="Proteomes" id="UP000464314"/>
    </source>
</evidence>
<dbReference type="GO" id="GO:0015297">
    <property type="term" value="F:antiporter activity"/>
    <property type="evidence" value="ECO:0007669"/>
    <property type="project" value="InterPro"/>
</dbReference>
<name>A0A6P1TIC4_9FIRM</name>
<dbReference type="PANTHER" id="PTHR42925:SF2">
    <property type="entry name" value="NA+ DRIVEN MULTIDRUG EFFLUX PUMP"/>
    <property type="match status" value="1"/>
</dbReference>
<keyword evidence="2" id="KW-0813">Transport</keyword>
<feature type="transmembrane region" description="Helical" evidence="7">
    <location>
        <begin position="288"/>
        <end position="305"/>
    </location>
</feature>
<comment type="subcellular location">
    <subcellularLocation>
        <location evidence="1">Cell membrane</location>
        <topology evidence="1">Multi-pass membrane protein</topology>
    </subcellularLocation>
</comment>
<keyword evidence="3" id="KW-1003">Cell membrane</keyword>
<dbReference type="PANTHER" id="PTHR42925">
    <property type="entry name" value="MULTIDRUG AND TOXIN EFFLUX PROTEIN MATE FAMILY"/>
    <property type="match status" value="1"/>
</dbReference>
<feature type="transmembrane region" description="Helical" evidence="7">
    <location>
        <begin position="12"/>
        <end position="37"/>
    </location>
</feature>
<proteinExistence type="predicted"/>
<feature type="transmembrane region" description="Helical" evidence="7">
    <location>
        <begin position="394"/>
        <end position="416"/>
    </location>
</feature>
<evidence type="ECO:0000256" key="3">
    <source>
        <dbReference type="ARBA" id="ARBA00022475"/>
    </source>
</evidence>
<dbReference type="AlphaFoldDB" id="A0A6P1TIC4"/>
<dbReference type="CDD" id="cd13134">
    <property type="entry name" value="MATE_like_8"/>
    <property type="match status" value="1"/>
</dbReference>
<dbReference type="KEGG" id="anr:Ana3638_09400"/>
<feature type="transmembrane region" description="Helical" evidence="7">
    <location>
        <begin position="365"/>
        <end position="387"/>
    </location>
</feature>
<dbReference type="InterPro" id="IPR047135">
    <property type="entry name" value="YsiQ"/>
</dbReference>
<dbReference type="Proteomes" id="UP000464314">
    <property type="component" value="Chromosome"/>
</dbReference>
<keyword evidence="6 7" id="KW-0472">Membrane</keyword>
<dbReference type="GO" id="GO:0042910">
    <property type="term" value="F:xenobiotic transmembrane transporter activity"/>
    <property type="evidence" value="ECO:0007669"/>
    <property type="project" value="InterPro"/>
</dbReference>
<keyword evidence="5 7" id="KW-1133">Transmembrane helix</keyword>
<organism evidence="8 9">
    <name type="scientific">Anaerocolumna sedimenticola</name>
    <dbReference type="NCBI Taxonomy" id="2696063"/>
    <lineage>
        <taxon>Bacteria</taxon>
        <taxon>Bacillati</taxon>
        <taxon>Bacillota</taxon>
        <taxon>Clostridia</taxon>
        <taxon>Lachnospirales</taxon>
        <taxon>Lachnospiraceae</taxon>
        <taxon>Anaerocolumna</taxon>
    </lineage>
</organism>
<dbReference type="InterPro" id="IPR048279">
    <property type="entry name" value="MdtK-like"/>
</dbReference>
<evidence type="ECO:0000256" key="5">
    <source>
        <dbReference type="ARBA" id="ARBA00022989"/>
    </source>
</evidence>
<dbReference type="RefSeq" id="WP_161837788.1">
    <property type="nucleotide sequence ID" value="NZ_CP048000.1"/>
</dbReference>
<feature type="transmembrane region" description="Helical" evidence="7">
    <location>
        <begin position="57"/>
        <end position="79"/>
    </location>
</feature>
<reference evidence="8 9" key="1">
    <citation type="submission" date="2020-01" db="EMBL/GenBank/DDBJ databases">
        <title>Genome analysis of Anaerocolumna sp. CBA3638.</title>
        <authorList>
            <person name="Kim J."/>
            <person name="Roh S.W."/>
        </authorList>
    </citation>
    <scope>NUCLEOTIDE SEQUENCE [LARGE SCALE GENOMIC DNA]</scope>
    <source>
        <strain evidence="8 9">CBA3638</strain>
    </source>
</reference>
<feature type="transmembrane region" description="Helical" evidence="7">
    <location>
        <begin position="195"/>
        <end position="217"/>
    </location>
</feature>
<evidence type="ECO:0000256" key="1">
    <source>
        <dbReference type="ARBA" id="ARBA00004651"/>
    </source>
</evidence>
<dbReference type="PIRSF" id="PIRSF006603">
    <property type="entry name" value="DinF"/>
    <property type="match status" value="1"/>
</dbReference>
<evidence type="ECO:0000256" key="4">
    <source>
        <dbReference type="ARBA" id="ARBA00022692"/>
    </source>
</evidence>
<dbReference type="Pfam" id="PF01554">
    <property type="entry name" value="MatE"/>
    <property type="match status" value="2"/>
</dbReference>
<feature type="transmembrane region" description="Helical" evidence="7">
    <location>
        <begin position="238"/>
        <end position="257"/>
    </location>
</feature>
<dbReference type="GO" id="GO:0005886">
    <property type="term" value="C:plasma membrane"/>
    <property type="evidence" value="ECO:0007669"/>
    <property type="project" value="UniProtKB-SubCell"/>
</dbReference>
<gene>
    <name evidence="8" type="ORF">Ana3638_09400</name>
</gene>
<feature type="transmembrane region" description="Helical" evidence="7">
    <location>
        <begin position="168"/>
        <end position="189"/>
    </location>
</feature>
<evidence type="ECO:0000313" key="8">
    <source>
        <dbReference type="EMBL" id="QHQ60960.1"/>
    </source>
</evidence>
<feature type="transmembrane region" description="Helical" evidence="7">
    <location>
        <begin position="100"/>
        <end position="123"/>
    </location>
</feature>
<evidence type="ECO:0000256" key="7">
    <source>
        <dbReference type="SAM" id="Phobius"/>
    </source>
</evidence>
<keyword evidence="4 7" id="KW-0812">Transmembrane</keyword>
<protein>
    <submittedName>
        <fullName evidence="8">MATE family efflux transporter</fullName>
    </submittedName>
</protein>
<evidence type="ECO:0000256" key="6">
    <source>
        <dbReference type="ARBA" id="ARBA00023136"/>
    </source>
</evidence>
<accession>A0A6P1TIC4</accession>
<feature type="transmembrane region" description="Helical" evidence="7">
    <location>
        <begin position="135"/>
        <end position="156"/>
    </location>
</feature>
<keyword evidence="9" id="KW-1185">Reference proteome</keyword>